<gene>
    <name evidence="1" type="ORF">DPMN_109851</name>
</gene>
<comment type="caution">
    <text evidence="1">The sequence shown here is derived from an EMBL/GenBank/DDBJ whole genome shotgun (WGS) entry which is preliminary data.</text>
</comment>
<evidence type="ECO:0000313" key="1">
    <source>
        <dbReference type="EMBL" id="KAH3836481.1"/>
    </source>
</evidence>
<evidence type="ECO:0000313" key="2">
    <source>
        <dbReference type="Proteomes" id="UP000828390"/>
    </source>
</evidence>
<organism evidence="1 2">
    <name type="scientific">Dreissena polymorpha</name>
    <name type="common">Zebra mussel</name>
    <name type="synonym">Mytilus polymorpha</name>
    <dbReference type="NCBI Taxonomy" id="45954"/>
    <lineage>
        <taxon>Eukaryota</taxon>
        <taxon>Metazoa</taxon>
        <taxon>Spiralia</taxon>
        <taxon>Lophotrochozoa</taxon>
        <taxon>Mollusca</taxon>
        <taxon>Bivalvia</taxon>
        <taxon>Autobranchia</taxon>
        <taxon>Heteroconchia</taxon>
        <taxon>Euheterodonta</taxon>
        <taxon>Imparidentia</taxon>
        <taxon>Neoheterodontei</taxon>
        <taxon>Myida</taxon>
        <taxon>Dreissenoidea</taxon>
        <taxon>Dreissenidae</taxon>
        <taxon>Dreissena</taxon>
    </lineage>
</organism>
<keyword evidence="2" id="KW-1185">Reference proteome</keyword>
<dbReference type="EMBL" id="JAIWYP010000004">
    <property type="protein sequence ID" value="KAH3836481.1"/>
    <property type="molecule type" value="Genomic_DNA"/>
</dbReference>
<dbReference type="AlphaFoldDB" id="A0A9D4KBB6"/>
<reference evidence="1" key="1">
    <citation type="journal article" date="2019" name="bioRxiv">
        <title>The Genome of the Zebra Mussel, Dreissena polymorpha: A Resource for Invasive Species Research.</title>
        <authorList>
            <person name="McCartney M.A."/>
            <person name="Auch B."/>
            <person name="Kono T."/>
            <person name="Mallez S."/>
            <person name="Zhang Y."/>
            <person name="Obille A."/>
            <person name="Becker A."/>
            <person name="Abrahante J.E."/>
            <person name="Garbe J."/>
            <person name="Badalamenti J.P."/>
            <person name="Herman A."/>
            <person name="Mangelson H."/>
            <person name="Liachko I."/>
            <person name="Sullivan S."/>
            <person name="Sone E.D."/>
            <person name="Koren S."/>
            <person name="Silverstein K.A.T."/>
            <person name="Beckman K.B."/>
            <person name="Gohl D.M."/>
        </authorList>
    </citation>
    <scope>NUCLEOTIDE SEQUENCE</scope>
    <source>
        <strain evidence="1">Duluth1</strain>
        <tissue evidence="1">Whole animal</tissue>
    </source>
</reference>
<reference evidence="1" key="2">
    <citation type="submission" date="2020-11" db="EMBL/GenBank/DDBJ databases">
        <authorList>
            <person name="McCartney M.A."/>
            <person name="Auch B."/>
            <person name="Kono T."/>
            <person name="Mallez S."/>
            <person name="Becker A."/>
            <person name="Gohl D.M."/>
            <person name="Silverstein K.A.T."/>
            <person name="Koren S."/>
            <person name="Bechman K.B."/>
            <person name="Herman A."/>
            <person name="Abrahante J.E."/>
            <person name="Garbe J."/>
        </authorList>
    </citation>
    <scope>NUCLEOTIDE SEQUENCE</scope>
    <source>
        <strain evidence="1">Duluth1</strain>
        <tissue evidence="1">Whole animal</tissue>
    </source>
</reference>
<dbReference type="Proteomes" id="UP000828390">
    <property type="component" value="Unassembled WGS sequence"/>
</dbReference>
<sequence length="105" mass="11732">MSQASDDELELTFLSINELLSAAHNKPYLRWISGLSALIFPNDRGIDDVDADAASVDDDDDDDDGDAYDDAFILFHIHSNSWPTSLNERIRCHETLKVTSCSNEN</sequence>
<name>A0A9D4KBB6_DREPO</name>
<accession>A0A9D4KBB6</accession>
<protein>
    <submittedName>
        <fullName evidence="1">Uncharacterized protein</fullName>
    </submittedName>
</protein>
<proteinExistence type="predicted"/>